<dbReference type="GO" id="GO:0051011">
    <property type="term" value="F:microtubule minus-end binding"/>
    <property type="evidence" value="ECO:0007669"/>
    <property type="project" value="InterPro"/>
</dbReference>
<dbReference type="GeneID" id="68111008"/>
<dbReference type="GO" id="GO:0070652">
    <property type="term" value="C:HAUS complex"/>
    <property type="evidence" value="ECO:0007669"/>
    <property type="project" value="TreeGrafter"/>
</dbReference>
<keyword evidence="1" id="KW-0175">Coiled coil</keyword>
<dbReference type="GO" id="GO:0031023">
    <property type="term" value="P:microtubule organizing center organization"/>
    <property type="evidence" value="ECO:0007669"/>
    <property type="project" value="TreeGrafter"/>
</dbReference>
<accession>A0A6A5BJH2</accession>
<evidence type="ECO:0000256" key="1">
    <source>
        <dbReference type="SAM" id="Coils"/>
    </source>
</evidence>
<dbReference type="InterPro" id="IPR010604">
    <property type="entry name" value="Plant_AUG7"/>
</dbReference>
<dbReference type="GO" id="GO:0051225">
    <property type="term" value="P:spindle assembly"/>
    <property type="evidence" value="ECO:0007669"/>
    <property type="project" value="TreeGrafter"/>
</dbReference>
<evidence type="ECO:0000313" key="2">
    <source>
        <dbReference type="EMBL" id="KAF0977137.1"/>
    </source>
</evidence>
<dbReference type="PANTHER" id="PTHR14352">
    <property type="entry name" value="HAUS AUGMIN-LIKE COMPLEX SUBUNIT 7"/>
    <property type="match status" value="1"/>
</dbReference>
<keyword evidence="3" id="KW-1185">Reference proteome</keyword>
<dbReference type="EMBL" id="VFQX01000035">
    <property type="protein sequence ID" value="KAF0977137.1"/>
    <property type="molecule type" value="Genomic_DNA"/>
</dbReference>
<organism evidence="2 3">
    <name type="scientific">Naegleria fowleri</name>
    <name type="common">Brain eating amoeba</name>
    <dbReference type="NCBI Taxonomy" id="5763"/>
    <lineage>
        <taxon>Eukaryota</taxon>
        <taxon>Discoba</taxon>
        <taxon>Heterolobosea</taxon>
        <taxon>Tetramitia</taxon>
        <taxon>Eutetramitia</taxon>
        <taxon>Vahlkampfiidae</taxon>
        <taxon>Naegleria</taxon>
    </lineage>
</organism>
<dbReference type="InterPro" id="IPR029711">
    <property type="entry name" value="Haus7-like"/>
</dbReference>
<dbReference type="PANTHER" id="PTHR14352:SF2">
    <property type="entry name" value="HAUS AUGMIN-LIKE COMPLEX SUBUNIT 7"/>
    <property type="match status" value="1"/>
</dbReference>
<dbReference type="Pfam" id="PF06694">
    <property type="entry name" value="Plant_NMP1"/>
    <property type="match status" value="1"/>
</dbReference>
<dbReference type="VEuPathDB" id="AmoebaDB:NfTy_064380"/>
<proteinExistence type="predicted"/>
<dbReference type="RefSeq" id="XP_044561850.1">
    <property type="nucleotide sequence ID" value="XM_044707133.1"/>
</dbReference>
<evidence type="ECO:0000313" key="3">
    <source>
        <dbReference type="Proteomes" id="UP000444721"/>
    </source>
</evidence>
<name>A0A6A5BJH2_NAEFO</name>
<reference evidence="2 3" key="1">
    <citation type="journal article" date="2019" name="Sci. Rep.">
        <title>Nanopore sequencing improves the draft genome of the human pathogenic amoeba Naegleria fowleri.</title>
        <authorList>
            <person name="Liechti N."/>
            <person name="Schurch N."/>
            <person name="Bruggmann R."/>
            <person name="Wittwer M."/>
        </authorList>
    </citation>
    <scope>NUCLEOTIDE SEQUENCE [LARGE SCALE GENOMIC DNA]</scope>
    <source>
        <strain evidence="2 3">ATCC 30894</strain>
    </source>
</reference>
<dbReference type="VEuPathDB" id="AmoebaDB:FDP41_003790"/>
<dbReference type="Proteomes" id="UP000444721">
    <property type="component" value="Unassembled WGS sequence"/>
</dbReference>
<dbReference type="OrthoDB" id="10553035at2759"/>
<dbReference type="SUPFAM" id="SSF58100">
    <property type="entry name" value="Bacterial hemolysins"/>
    <property type="match status" value="1"/>
</dbReference>
<gene>
    <name evidence="2" type="ORF">FDP41_003790</name>
</gene>
<dbReference type="AlphaFoldDB" id="A0A6A5BJH2"/>
<comment type="caution">
    <text evidence="2">The sequence shown here is derived from an EMBL/GenBank/DDBJ whole genome shotgun (WGS) entry which is preliminary data.</text>
</comment>
<sequence>MITVENLNFKLKSLLSNDPQARNHPVARLVIEHDFILKAGETRYDVLMYLLNRYFVPAGYFSDDINRLLQLPLDSNDHKEQAILQACSWLGIIEGCDLSLVRGDECTRERNIKFIGDLLELVDTVKDSPLEDAKQQFANDFNFINHVSHNMNAVLVNDLKLFSNDMISKFRKKKLPDIQSFQKDVEKANTHITRYQEIIEDLQNRINEQNKGIHVDMNQNLWDGNYFCMSNLSQEHLEKIRQVGEAVNKFSELVQDFIRVFKEEFAQWVINKPQEELSPLENVTLKITDAFSRLEHFIQNVHHIQESYQQLVSNGTIIQKALSSYESLIQPKLDLMEQSSYMNNF</sequence>
<feature type="coiled-coil region" evidence="1">
    <location>
        <begin position="185"/>
        <end position="212"/>
    </location>
</feature>
<dbReference type="VEuPathDB" id="AmoebaDB:NF0079150"/>
<protein>
    <submittedName>
        <fullName evidence="2">Uncharacterized protein</fullName>
    </submittedName>
</protein>